<accession>X1GEV8</accession>
<evidence type="ECO:0000313" key="1">
    <source>
        <dbReference type="EMBL" id="GAH31548.1"/>
    </source>
</evidence>
<proteinExistence type="predicted"/>
<name>X1GEV8_9ZZZZ</name>
<dbReference type="InterPro" id="IPR029063">
    <property type="entry name" value="SAM-dependent_MTases_sf"/>
</dbReference>
<feature type="non-terminal residue" evidence="1">
    <location>
        <position position="89"/>
    </location>
</feature>
<dbReference type="EMBL" id="BARU01014174">
    <property type="protein sequence ID" value="GAH31548.1"/>
    <property type="molecule type" value="Genomic_DNA"/>
</dbReference>
<protein>
    <recommendedName>
        <fullName evidence="2">Methyltransferase small domain-containing protein</fullName>
    </recommendedName>
</protein>
<sequence length="89" mass="9811">MYSVDELESRRVALEAELGEPITVDGLSARFRIFQRKKGHRHSTDDLLTAWYALEKSPPVTRALDLGTGIGTVGLLVLDGMPADLRLTC</sequence>
<organism evidence="1">
    <name type="scientific">marine sediment metagenome</name>
    <dbReference type="NCBI Taxonomy" id="412755"/>
    <lineage>
        <taxon>unclassified sequences</taxon>
        <taxon>metagenomes</taxon>
        <taxon>ecological metagenomes</taxon>
    </lineage>
</organism>
<dbReference type="AlphaFoldDB" id="X1GEV8"/>
<reference evidence="1" key="1">
    <citation type="journal article" date="2014" name="Front. Microbiol.">
        <title>High frequency of phylogenetically diverse reductive dehalogenase-homologous genes in deep subseafloor sedimentary metagenomes.</title>
        <authorList>
            <person name="Kawai M."/>
            <person name="Futagami T."/>
            <person name="Toyoda A."/>
            <person name="Takaki Y."/>
            <person name="Nishi S."/>
            <person name="Hori S."/>
            <person name="Arai W."/>
            <person name="Tsubouchi T."/>
            <person name="Morono Y."/>
            <person name="Uchiyama I."/>
            <person name="Ito T."/>
            <person name="Fujiyama A."/>
            <person name="Inagaki F."/>
            <person name="Takami H."/>
        </authorList>
    </citation>
    <scope>NUCLEOTIDE SEQUENCE</scope>
    <source>
        <strain evidence="1">Expedition CK06-06</strain>
    </source>
</reference>
<comment type="caution">
    <text evidence="1">The sequence shown here is derived from an EMBL/GenBank/DDBJ whole genome shotgun (WGS) entry which is preliminary data.</text>
</comment>
<evidence type="ECO:0008006" key="2">
    <source>
        <dbReference type="Google" id="ProtNLM"/>
    </source>
</evidence>
<gene>
    <name evidence="1" type="ORF">S03H2_25173</name>
</gene>
<dbReference type="Gene3D" id="3.40.50.150">
    <property type="entry name" value="Vaccinia Virus protein VP39"/>
    <property type="match status" value="1"/>
</dbReference>